<evidence type="ECO:0000313" key="5">
    <source>
        <dbReference type="EMBL" id="RMT79241.1"/>
    </source>
</evidence>
<feature type="region of interest" description="Disordered" evidence="2">
    <location>
        <begin position="111"/>
        <end position="131"/>
    </location>
</feature>
<dbReference type="Pfam" id="PF25023">
    <property type="entry name" value="TEN_YD-shell"/>
    <property type="match status" value="1"/>
</dbReference>
<dbReference type="Proteomes" id="UP000273854">
    <property type="component" value="Unassembled WGS sequence"/>
</dbReference>
<dbReference type="InterPro" id="IPR006530">
    <property type="entry name" value="YD"/>
</dbReference>
<dbReference type="PANTHER" id="PTHR32305">
    <property type="match status" value="1"/>
</dbReference>
<dbReference type="RefSeq" id="WP_259640724.1">
    <property type="nucleotide sequence ID" value="NZ_RBTP01000056.1"/>
</dbReference>
<sequence>MTASTSVHSNALNFMSCLKSGVDPRTGLYNVSINLPELKGNDLLGPGINPRLSYSPLNTLDSGYGMGWSLQLSHYNPGTHILSLNTGETFRIDGTGGTRLIKRTLRTRYTKRTRSCKQTGHDKRSHKTRTRYTKCTTRITHTRAGRLTMSEKKLDTFHFYKLDETTFQVVHKSGLTEILEVHSSGNKRMAWPVQIIAPSGHSLWLTHKPFDSTQYRLESVQDDQDRKLLSIVRNSLSVDITLHPEAGSQGGPMAQFVMYLSGSDKRVSRITLPTENKASWRFEYGLENNNHLCIKHVKTPTGSQEDVYYQDSGHEFPVSAQRQPLPRVTRHIVDPGFSQPKVDVRYTYKDSLQRSRNFLGAGLSINWEDNGLDNLFKYLEPYDYVCTESLWVDDKPVRSIERTFNRFHLQTMEVTTQNEHRQTVETLYAIEEGVPFSRQPNYCQLPREIRTRWEVLNEPGRVRSETVSNTYDSHGNLLVYARADGIVETSTWYPAEGIEGDCPPDAEGFVGQLRTRTIVPAPSTEGGAPILSTHYRYTALPPLDNNRGMPDWIVPATETLVQINADGAGNEVELQQTRLTHFNRPEQPFLHGRVERETLRMNGHSTHTDYDYTTLDSPQLGIPVQQVTQRLSTDVDSVDSVAVRQLSPLTGQELVTQAHGVETRYAFDALNRLIREVVVPGTPFEASRHYQYVLCANAGEQAEQITINARQVMTRSRMDGLGRVIYEEQDHIRADDPTVPLQIYAAQYSTWNNVERETAYDYLDDQPLVLTRRFAYDDWNQQCTVTGDDGVQTHQHFDPIGNDAYNGAIQRSWVQSDGETPEISDSSESWLNPFGKPDQIRSLSGSGQVLGTKSFRYDGLGRCTCQTDESSYTTRFSYDAWSRMTATTLPDESVVHRGYAAHSGAELATVLEVVHSDGTTRTLAGEQVFDGLQRLTRSTVGPRVELYAYEDDQKQVKTRTTAKGDAITFSYNPALTDQALTSVAPDESAEYDYDPKSARLTRAHNVQGTRTYDYDVLNRLKAQSWIDNQGRSWRSCYQTSRQGRPLKRTEFEADNTVGFDTLFHYDSLGRVDGIEQGMLQVSIEYDGLSRARHVLTHDLSAGTTLATRFKYDHQGRETLRAQALDQQPERILEQVWQADGLLESRHLHQESESLLLEHFTYDSRGRLTVHECSGSLLPREPHSPTNTEPREIVRQLFNFDALDNIRLVTTTFADETVERAIFGYASDDPCQLVTVTYMPPRTTDSPTTTFSYDKNGNQLNDEQGQTLRYDSQNRLLNVLDTDGQSLSEYRYDSHDHLVALRHGHESETLRFYQDQQLSSSVQDDRRTHYLYLGEQSLGQQCEGNQDETLLLFTDSNNSVLGECRQDVARTTVYSAYGNRYSDEQLRTTLGFNGEVRDAASGWYLLGKGYRAYNPALMRFHSPDSLSPFEAGGVNPYTYCLGNPIALRDPTGHDASVQSGRLRRPDEGQLYPPSAGGGGGFLNWIGVAVGAFFTVTGVVSLAMTFGLSAPVSIPMIGVGMATTTSATVALVATTALTAASTAASAVSAANGDQTAGTIAMWTGFAALGVGVGSGLVSAAARALNKPGTNMGVRNLIFSGKVREPSSGITSPGRSGSRASVSQSTSAAPARTPSPSGSSAASPPGSSLGAPVASPKPSMANATARPTIDPNSLLSARANLRPQPPRQAAITGELDELRLATQRIANGGTVKQALEAAAPANGRSPMLENIVMQEARFMRS</sequence>
<accession>A0A3M5P3X5</accession>
<gene>
    <name evidence="5" type="ORF">ALP40_01504</name>
</gene>
<evidence type="ECO:0000256" key="2">
    <source>
        <dbReference type="SAM" id="MobiDB-lite"/>
    </source>
</evidence>
<feature type="transmembrane region" description="Helical" evidence="3">
    <location>
        <begin position="1514"/>
        <end position="1537"/>
    </location>
</feature>
<dbReference type="EMBL" id="RBTP01000056">
    <property type="protein sequence ID" value="RMT79241.1"/>
    <property type="molecule type" value="Genomic_DNA"/>
</dbReference>
<feature type="transmembrane region" description="Helical" evidence="3">
    <location>
        <begin position="1480"/>
        <end position="1502"/>
    </location>
</feature>
<dbReference type="InterPro" id="IPR022385">
    <property type="entry name" value="Rhs_assc_core"/>
</dbReference>
<keyword evidence="1" id="KW-0677">Repeat</keyword>
<evidence type="ECO:0000259" key="4">
    <source>
        <dbReference type="Pfam" id="PF25023"/>
    </source>
</evidence>
<feature type="region of interest" description="Disordered" evidence="2">
    <location>
        <begin position="1601"/>
        <end position="1667"/>
    </location>
</feature>
<organism evidence="5 6">
    <name type="scientific">Pseudomonas viridiflava</name>
    <name type="common">Phytomonas viridiflava</name>
    <dbReference type="NCBI Taxonomy" id="33069"/>
    <lineage>
        <taxon>Bacteria</taxon>
        <taxon>Pseudomonadati</taxon>
        <taxon>Pseudomonadota</taxon>
        <taxon>Gammaproteobacteria</taxon>
        <taxon>Pseudomonadales</taxon>
        <taxon>Pseudomonadaceae</taxon>
        <taxon>Pseudomonas</taxon>
    </lineage>
</organism>
<keyword evidence="3" id="KW-1133">Transmembrane helix</keyword>
<protein>
    <submittedName>
        <fullName evidence="5">YD repeat-containing protein</fullName>
    </submittedName>
</protein>
<dbReference type="InterPro" id="IPR050708">
    <property type="entry name" value="T6SS_VgrG/RHS"/>
</dbReference>
<dbReference type="NCBIfam" id="TIGR01643">
    <property type="entry name" value="YD_repeat_2x"/>
    <property type="match status" value="1"/>
</dbReference>
<evidence type="ECO:0000313" key="6">
    <source>
        <dbReference type="Proteomes" id="UP000273854"/>
    </source>
</evidence>
<reference evidence="5 6" key="1">
    <citation type="submission" date="2018-08" db="EMBL/GenBank/DDBJ databases">
        <title>Recombination of ecologically and evolutionarily significant loci maintains genetic cohesion in the Pseudomonas syringae species complex.</title>
        <authorList>
            <person name="Dillon M."/>
            <person name="Thakur S."/>
            <person name="Almeida R.N.D."/>
            <person name="Weir B.S."/>
            <person name="Guttman D.S."/>
        </authorList>
    </citation>
    <scope>NUCLEOTIDE SEQUENCE [LARGE SCALE GENOMIC DNA]</scope>
    <source>
        <strain evidence="5 6">ICMP 19473</strain>
    </source>
</reference>
<dbReference type="InterPro" id="IPR056823">
    <property type="entry name" value="TEN-like_YD-shell"/>
</dbReference>
<evidence type="ECO:0000256" key="1">
    <source>
        <dbReference type="ARBA" id="ARBA00022737"/>
    </source>
</evidence>
<feature type="domain" description="Teneurin-like YD-shell" evidence="4">
    <location>
        <begin position="852"/>
        <end position="1168"/>
    </location>
</feature>
<evidence type="ECO:0000256" key="3">
    <source>
        <dbReference type="SAM" id="Phobius"/>
    </source>
</evidence>
<feature type="transmembrane region" description="Helical" evidence="3">
    <location>
        <begin position="1557"/>
        <end position="1579"/>
    </location>
</feature>
<dbReference type="NCBIfam" id="TIGR03696">
    <property type="entry name" value="Rhs_assc_core"/>
    <property type="match status" value="1"/>
</dbReference>
<dbReference type="SUPFAM" id="SSF56399">
    <property type="entry name" value="ADP-ribosylation"/>
    <property type="match status" value="1"/>
</dbReference>
<proteinExistence type="predicted"/>
<comment type="caution">
    <text evidence="5">The sequence shown here is derived from an EMBL/GenBank/DDBJ whole genome shotgun (WGS) entry which is preliminary data.</text>
</comment>
<feature type="compositionally biased region" description="Polar residues" evidence="2">
    <location>
        <begin position="1605"/>
        <end position="1619"/>
    </location>
</feature>
<name>A0A3M5P3X5_PSEVI</name>
<feature type="compositionally biased region" description="Low complexity" evidence="2">
    <location>
        <begin position="1620"/>
        <end position="1653"/>
    </location>
</feature>
<keyword evidence="3" id="KW-0472">Membrane</keyword>
<keyword evidence="3" id="KW-0812">Transmembrane</keyword>
<dbReference type="PANTHER" id="PTHR32305:SF15">
    <property type="entry name" value="PROTEIN RHSA-RELATED"/>
    <property type="match status" value="1"/>
</dbReference>
<dbReference type="Gene3D" id="2.180.10.10">
    <property type="entry name" value="RHS repeat-associated core"/>
    <property type="match status" value="2"/>
</dbReference>